<dbReference type="InterPro" id="IPR008271">
    <property type="entry name" value="Ser/Thr_kinase_AS"/>
</dbReference>
<dbReference type="InterPro" id="IPR050339">
    <property type="entry name" value="CC_SR_Kinase"/>
</dbReference>
<dbReference type="PANTHER" id="PTHR11042">
    <property type="entry name" value="EUKARYOTIC TRANSLATION INITIATION FACTOR 2-ALPHA KINASE EIF2-ALPHA KINASE -RELATED"/>
    <property type="match status" value="1"/>
</dbReference>
<evidence type="ECO:0000256" key="3">
    <source>
        <dbReference type="ARBA" id="ARBA00022777"/>
    </source>
</evidence>
<evidence type="ECO:0000313" key="8">
    <source>
        <dbReference type="Proteomes" id="UP000887575"/>
    </source>
</evidence>
<keyword evidence="2" id="KW-0547">Nucleotide-binding</keyword>
<evidence type="ECO:0000256" key="1">
    <source>
        <dbReference type="ARBA" id="ARBA00022679"/>
    </source>
</evidence>
<dbReference type="InterPro" id="IPR036179">
    <property type="entry name" value="Ig-like_dom_sf"/>
</dbReference>
<dbReference type="WBParaSite" id="MBELARI_LOCUS15015">
    <property type="protein sequence ID" value="MBELARI_LOCUS15015"/>
    <property type="gene ID" value="MBELARI_LOCUS15015"/>
</dbReference>
<dbReference type="GO" id="GO:0005737">
    <property type="term" value="C:cytoplasm"/>
    <property type="evidence" value="ECO:0007669"/>
    <property type="project" value="TreeGrafter"/>
</dbReference>
<keyword evidence="4" id="KW-0067">ATP-binding</keyword>
<dbReference type="GO" id="GO:0004672">
    <property type="term" value="F:protein kinase activity"/>
    <property type="evidence" value="ECO:0007669"/>
    <property type="project" value="InterPro"/>
</dbReference>
<dbReference type="InterPro" id="IPR013783">
    <property type="entry name" value="Ig-like_fold"/>
</dbReference>
<reference evidence="9" key="1">
    <citation type="submission" date="2024-02" db="UniProtKB">
        <authorList>
            <consortium name="WormBaseParasite"/>
        </authorList>
    </citation>
    <scope>IDENTIFICATION</scope>
</reference>
<feature type="domain" description="Protein kinase" evidence="7">
    <location>
        <begin position="44"/>
        <end position="330"/>
    </location>
</feature>
<dbReference type="InterPro" id="IPR011009">
    <property type="entry name" value="Kinase-like_dom_sf"/>
</dbReference>
<dbReference type="Gene3D" id="1.10.510.10">
    <property type="entry name" value="Transferase(Phosphotransferase) domain 1"/>
    <property type="match status" value="1"/>
</dbReference>
<dbReference type="AlphaFoldDB" id="A0AAF3ELV3"/>
<accession>A0AAF3ELV3</accession>
<feature type="region of interest" description="Disordered" evidence="6">
    <location>
        <begin position="254"/>
        <end position="287"/>
    </location>
</feature>
<dbReference type="SUPFAM" id="SSF56112">
    <property type="entry name" value="Protein kinase-like (PK-like)"/>
    <property type="match status" value="1"/>
</dbReference>
<evidence type="ECO:0000256" key="5">
    <source>
        <dbReference type="ARBA" id="ARBA00037982"/>
    </source>
</evidence>
<proteinExistence type="inferred from homology"/>
<keyword evidence="8" id="KW-1185">Reference proteome</keyword>
<evidence type="ECO:0000259" key="7">
    <source>
        <dbReference type="PROSITE" id="PS50011"/>
    </source>
</evidence>
<dbReference type="PROSITE" id="PS50011">
    <property type="entry name" value="PROTEIN_KINASE_DOM"/>
    <property type="match status" value="1"/>
</dbReference>
<keyword evidence="3" id="KW-0418">Kinase</keyword>
<evidence type="ECO:0000256" key="6">
    <source>
        <dbReference type="SAM" id="MobiDB-lite"/>
    </source>
</evidence>
<dbReference type="SUPFAM" id="SSF48726">
    <property type="entry name" value="Immunoglobulin"/>
    <property type="match status" value="1"/>
</dbReference>
<protein>
    <recommendedName>
        <fullName evidence="7">Protein kinase domain-containing protein</fullName>
    </recommendedName>
</protein>
<dbReference type="Proteomes" id="UP000887575">
    <property type="component" value="Unassembled WGS sequence"/>
</dbReference>
<feature type="compositionally biased region" description="Polar residues" evidence="6">
    <location>
        <begin position="308"/>
        <end position="330"/>
    </location>
</feature>
<dbReference type="InterPro" id="IPR000719">
    <property type="entry name" value="Prot_kinase_dom"/>
</dbReference>
<dbReference type="GO" id="GO:0005634">
    <property type="term" value="C:nucleus"/>
    <property type="evidence" value="ECO:0007669"/>
    <property type="project" value="TreeGrafter"/>
</dbReference>
<name>A0AAF3ELV3_9BILA</name>
<dbReference type="SMART" id="SM00220">
    <property type="entry name" value="S_TKc"/>
    <property type="match status" value="1"/>
</dbReference>
<dbReference type="GO" id="GO:0005524">
    <property type="term" value="F:ATP binding"/>
    <property type="evidence" value="ECO:0007669"/>
    <property type="project" value="UniProtKB-KW"/>
</dbReference>
<dbReference type="PROSITE" id="PS00108">
    <property type="entry name" value="PROTEIN_KINASE_ST"/>
    <property type="match status" value="1"/>
</dbReference>
<organism evidence="8 9">
    <name type="scientific">Mesorhabditis belari</name>
    <dbReference type="NCBI Taxonomy" id="2138241"/>
    <lineage>
        <taxon>Eukaryota</taxon>
        <taxon>Metazoa</taxon>
        <taxon>Ecdysozoa</taxon>
        <taxon>Nematoda</taxon>
        <taxon>Chromadorea</taxon>
        <taxon>Rhabditida</taxon>
        <taxon>Rhabditina</taxon>
        <taxon>Rhabditomorpha</taxon>
        <taxon>Rhabditoidea</taxon>
        <taxon>Rhabditidae</taxon>
        <taxon>Mesorhabditinae</taxon>
        <taxon>Mesorhabditis</taxon>
    </lineage>
</organism>
<dbReference type="Pfam" id="PF00069">
    <property type="entry name" value="Pkinase"/>
    <property type="match status" value="1"/>
</dbReference>
<sequence length="330" mass="37877">MTNEQIIQDSTINISHLNPTDTGNYVCQAVFNNAIHFSQSTYVFVKGTNLFLGSYSKALTLHRKVDLFDFIVPCRTTKPIEAAKMKLFVNNVEWLALCGSENRSVSVLSRGPNNRNLRDFRSQNCSQLWEYYNPRTGFNISSLSSAMQWSQLNNKRFRCEYEQENVEFSIWVTRTITKYKVYLEATIIYNMRTVVVWGRQLFDALTHMYKTHSYIHRDLKPENIFVTEGFLLKIGDFGLVKHIRKTCAGTYAGTERYMSPPDTPKRASPPDVEWPSPKEALGTSKLPPLPIIEKDRKRLLRPIDRQEFQTSVSTASSLSPPNISNGLLNL</sequence>
<feature type="region of interest" description="Disordered" evidence="6">
    <location>
        <begin position="303"/>
        <end position="330"/>
    </location>
</feature>
<evidence type="ECO:0000313" key="9">
    <source>
        <dbReference type="WBParaSite" id="MBELARI_LOCUS15015"/>
    </source>
</evidence>
<evidence type="ECO:0000256" key="2">
    <source>
        <dbReference type="ARBA" id="ARBA00022741"/>
    </source>
</evidence>
<dbReference type="Gene3D" id="2.60.40.10">
    <property type="entry name" value="Immunoglobulins"/>
    <property type="match status" value="1"/>
</dbReference>
<evidence type="ECO:0000256" key="4">
    <source>
        <dbReference type="ARBA" id="ARBA00022840"/>
    </source>
</evidence>
<keyword evidence="1" id="KW-0808">Transferase</keyword>
<comment type="similarity">
    <text evidence="5">Belongs to the protein kinase superfamily. Ser/Thr protein kinase family. GCN2 subfamily.</text>
</comment>